<feature type="compositionally biased region" description="Low complexity" evidence="3">
    <location>
        <begin position="11"/>
        <end position="22"/>
    </location>
</feature>
<dbReference type="SUPFAM" id="SSF54160">
    <property type="entry name" value="Chromo domain-like"/>
    <property type="match status" value="1"/>
</dbReference>
<feature type="compositionally biased region" description="Polar residues" evidence="3">
    <location>
        <begin position="283"/>
        <end position="301"/>
    </location>
</feature>
<sequence length="1331" mass="146350">MKGSSKHKTIATRTASASIITTPIHRMRGRPRKDSRSLSPSVILSPSPVAAPAPAKRRKSRQKYETRQDDVFAIKDIIEEKLINGKRFFKIDWADHPTTGETFEPTWEPEENVNGKAIEDWERAKKLQVLQSEPSDSQVSQDQALDALSVVGSSRSRAICIELPSRADFLKSRPEFDSASVIAISSSQLSDCPHPGSEIDLPPSQFWVISSQPSQDIVVADSQPLLTGSLALQQSGAKALPGGVSQTTIPDSQDFLNEFIQGGVEVRGTAEGLTPDREGSISPKYSNKESSGSTIPSHQPNINQVSFAHDLLRIEPEHQLLALQDSQQNPSPPLPPAIADNQASIRPISSRVPFDGFLTQPAFDPGEFSLSAELKSQSTSHVATTTTHQSAEDPSFDESHQPAQRVSPLSGKASQFLTQTDADFYTASEDYEVVPDSSLRDLGQTRPLRQASLQQPVADGVADSVCITTTVQSQHETVCLMMEESQNSAPKVRSVMDELRAIQAQFIPAANRGDADGAGPEETRAREELLTPVSPSDIVNSVEQDPVDSIDQASPQAPEGVAPWGQEQGVGYFGYPSVPQHGSASAAESHLASLASSTPASAAVDQAPDMDVAFTAAALGGEYESGLHAAINDLATISPALLGGSGPGGIEDARLGEDLTVVPVTASAQSHNEANSGSDDFGILPSEDTAPNEYLVALPPPARSRPEMVSIINSHSRDIDVFENYFMRGPSRSPDSKAVVKITAMLENLAELSNLPPYHKDLQDLSQEQWMKYARETSSKLAFIYELLNRLRDCNMEVVILAAGGQVMEKVEAIVSQCSFTYRHIQQQDWSKASTEQGSACKVVLVDTALRDVQPRLTENIVVAYDESAESSGLLQLYKTKLLEDQSPIIFTLVEVFSLEHINRRLSPAMDPLEKSLAQVRCLISLLEYAEERIADSVPQPHDLAEEVARYTVEDNTFSPPPTRWETWEHQQIPDEVLDAYRVFRSQLEPHREERKRAREDSTSGTDTPKRPRIDIESCSADEAQLSETLKARFGANIRVKDDMVQVSVEKLEDLVSLVEELEAALNKKGEEVNQYAKTVRRFQPKYKEAVGDRGKFQLERDNALNRIAYLEKQHQRTEMKLEQVKSDKQGLEKEYLEKIQALSSSNNPEVAAAANSQVSKDTLEATNKALIQKVDSKEKQAEYANTSYREVSQQMASVTKENAELKLRIRDLETRANANVVEIRRMNDERMRDQLRMMYDQEKNMRLDREKEIERKNEEMRNYKARFGGRDTRGSSVPRSPRVRQVSSRNTSPIGDGGGGGAGGVNGNGSNGLGVSGTLFGPGRSHLRDL</sequence>
<evidence type="ECO:0000313" key="5">
    <source>
        <dbReference type="EMBL" id="KAJ4389103.1"/>
    </source>
</evidence>
<keyword evidence="2" id="KW-0175">Coiled coil</keyword>
<dbReference type="InterPro" id="IPR000953">
    <property type="entry name" value="Chromo/chromo_shadow_dom"/>
</dbReference>
<feature type="region of interest" description="Disordered" evidence="3">
    <location>
        <begin position="1268"/>
        <end position="1331"/>
    </location>
</feature>
<feature type="region of interest" description="Disordered" evidence="3">
    <location>
        <begin position="991"/>
        <end position="1013"/>
    </location>
</feature>
<feature type="compositionally biased region" description="Low complexity" evidence="3">
    <location>
        <begin position="1275"/>
        <end position="1290"/>
    </location>
</feature>
<dbReference type="Proteomes" id="UP001140453">
    <property type="component" value="Unassembled WGS sequence"/>
</dbReference>
<proteinExistence type="predicted"/>
<dbReference type="InterPro" id="IPR021006">
    <property type="entry name" value="Hda2/3"/>
</dbReference>
<dbReference type="OrthoDB" id="3647690at2759"/>
<dbReference type="GO" id="GO:0070823">
    <property type="term" value="C:HDA1 complex"/>
    <property type="evidence" value="ECO:0007669"/>
    <property type="project" value="InterPro"/>
</dbReference>
<feature type="coiled-coil region" evidence="2">
    <location>
        <begin position="1049"/>
        <end position="1216"/>
    </location>
</feature>
<keyword evidence="6" id="KW-1185">Reference proteome</keyword>
<evidence type="ECO:0000256" key="3">
    <source>
        <dbReference type="SAM" id="MobiDB-lite"/>
    </source>
</evidence>
<accession>A0A9W9CUL4</accession>
<feature type="compositionally biased region" description="Low complexity" evidence="3">
    <location>
        <begin position="37"/>
        <end position="54"/>
    </location>
</feature>
<dbReference type="EMBL" id="JAPEVB010000004">
    <property type="protein sequence ID" value="KAJ4389103.1"/>
    <property type="molecule type" value="Genomic_DNA"/>
</dbReference>
<protein>
    <recommendedName>
        <fullName evidence="4">Chromo domain-containing protein</fullName>
    </recommendedName>
</protein>
<dbReference type="Gene3D" id="2.40.50.40">
    <property type="match status" value="1"/>
</dbReference>
<feature type="region of interest" description="Disordered" evidence="3">
    <location>
        <begin position="510"/>
        <end position="541"/>
    </location>
</feature>
<feature type="region of interest" description="Disordered" evidence="3">
    <location>
        <begin position="268"/>
        <end position="301"/>
    </location>
</feature>
<feature type="region of interest" description="Disordered" evidence="3">
    <location>
        <begin position="1"/>
        <end position="65"/>
    </location>
</feature>
<name>A0A9W9CUL4_9PEZI</name>
<gene>
    <name evidence="5" type="ORF">N0V93_006565</name>
</gene>
<evidence type="ECO:0000259" key="4">
    <source>
        <dbReference type="PROSITE" id="PS50013"/>
    </source>
</evidence>
<dbReference type="GO" id="GO:0006338">
    <property type="term" value="P:chromatin remodeling"/>
    <property type="evidence" value="ECO:0007669"/>
    <property type="project" value="UniProtKB-ARBA"/>
</dbReference>
<feature type="compositionally biased region" description="Basic residues" evidence="3">
    <location>
        <begin position="1"/>
        <end position="10"/>
    </location>
</feature>
<feature type="coiled-coil region" evidence="2">
    <location>
        <begin position="1240"/>
        <end position="1267"/>
    </location>
</feature>
<dbReference type="InterPro" id="IPR038609">
    <property type="entry name" value="HDA1_su2/3_sf"/>
</dbReference>
<evidence type="ECO:0000256" key="2">
    <source>
        <dbReference type="SAM" id="Coils"/>
    </source>
</evidence>
<feature type="domain" description="Chromo" evidence="4">
    <location>
        <begin position="72"/>
        <end position="113"/>
    </location>
</feature>
<dbReference type="PROSITE" id="PS50013">
    <property type="entry name" value="CHROMO_2"/>
    <property type="match status" value="1"/>
</dbReference>
<organism evidence="5 6">
    <name type="scientific">Gnomoniopsis smithogilvyi</name>
    <dbReference type="NCBI Taxonomy" id="1191159"/>
    <lineage>
        <taxon>Eukaryota</taxon>
        <taxon>Fungi</taxon>
        <taxon>Dikarya</taxon>
        <taxon>Ascomycota</taxon>
        <taxon>Pezizomycotina</taxon>
        <taxon>Sordariomycetes</taxon>
        <taxon>Sordariomycetidae</taxon>
        <taxon>Diaporthales</taxon>
        <taxon>Gnomoniaceae</taxon>
        <taxon>Gnomoniopsis</taxon>
    </lineage>
</organism>
<feature type="region of interest" description="Disordered" evidence="3">
    <location>
        <begin position="379"/>
        <end position="413"/>
    </location>
</feature>
<evidence type="ECO:0000313" key="6">
    <source>
        <dbReference type="Proteomes" id="UP001140453"/>
    </source>
</evidence>
<feature type="compositionally biased region" description="Polar residues" evidence="3">
    <location>
        <begin position="379"/>
        <end position="389"/>
    </location>
</feature>
<dbReference type="Gene3D" id="3.40.50.12360">
    <property type="match status" value="1"/>
</dbReference>
<evidence type="ECO:0000256" key="1">
    <source>
        <dbReference type="ARBA" id="ARBA00011353"/>
    </source>
</evidence>
<comment type="caution">
    <text evidence="5">The sequence shown here is derived from an EMBL/GenBank/DDBJ whole genome shotgun (WGS) entry which is preliminary data.</text>
</comment>
<reference evidence="5" key="1">
    <citation type="submission" date="2022-10" db="EMBL/GenBank/DDBJ databases">
        <title>Tapping the CABI collections for fungal endophytes: first genome assemblies for Collariella, Neodidymelliopsis, Ascochyta clinopodiicola, Didymella pomorum, Didymosphaeria variabile, Neocosmospora piperis and Neocucurbitaria cava.</title>
        <authorList>
            <person name="Hill R."/>
        </authorList>
    </citation>
    <scope>NUCLEOTIDE SEQUENCE</scope>
    <source>
        <strain evidence="5">IMI 355082</strain>
    </source>
</reference>
<dbReference type="InterPro" id="IPR016197">
    <property type="entry name" value="Chromo-like_dom_sf"/>
</dbReference>
<feature type="region of interest" description="Disordered" evidence="3">
    <location>
        <begin position="546"/>
        <end position="565"/>
    </location>
</feature>
<comment type="subunit">
    <text evidence="1">Component of the NuA4 histone acetyltransferase complex.</text>
</comment>
<feature type="compositionally biased region" description="Gly residues" evidence="3">
    <location>
        <begin position="1296"/>
        <end position="1316"/>
    </location>
</feature>
<dbReference type="Pfam" id="PF11496">
    <property type="entry name" value="HDA2-3"/>
    <property type="match status" value="1"/>
</dbReference>